<dbReference type="InterPro" id="IPR035983">
    <property type="entry name" value="Hect_E3_ubiquitin_ligase"/>
</dbReference>
<dbReference type="OrthoDB" id="5977147at2759"/>
<evidence type="ECO:0000313" key="5">
    <source>
        <dbReference type="Proteomes" id="UP001163046"/>
    </source>
</evidence>
<dbReference type="Gene3D" id="3.90.1750.10">
    <property type="entry name" value="Hect, E3 ligase catalytic domains"/>
    <property type="match status" value="1"/>
</dbReference>
<gene>
    <name evidence="4" type="primary">FANK1_4</name>
    <name evidence="4" type="ORF">OS493_007932</name>
</gene>
<organism evidence="4 5">
    <name type="scientific">Desmophyllum pertusum</name>
    <dbReference type="NCBI Taxonomy" id="174260"/>
    <lineage>
        <taxon>Eukaryota</taxon>
        <taxon>Metazoa</taxon>
        <taxon>Cnidaria</taxon>
        <taxon>Anthozoa</taxon>
        <taxon>Hexacorallia</taxon>
        <taxon>Scleractinia</taxon>
        <taxon>Caryophylliina</taxon>
        <taxon>Caryophylliidae</taxon>
        <taxon>Desmophyllum</taxon>
    </lineage>
</organism>
<reference evidence="4" key="1">
    <citation type="submission" date="2023-01" db="EMBL/GenBank/DDBJ databases">
        <title>Genome assembly of the deep-sea coral Lophelia pertusa.</title>
        <authorList>
            <person name="Herrera S."/>
            <person name="Cordes E."/>
        </authorList>
    </citation>
    <scope>NUCLEOTIDE SEQUENCE</scope>
    <source>
        <strain evidence="4">USNM1676648</strain>
        <tissue evidence="4">Polyp</tissue>
    </source>
</reference>
<comment type="caution">
    <text evidence="4">The sequence shown here is derived from an EMBL/GenBank/DDBJ whole genome shotgun (WGS) entry which is preliminary data.</text>
</comment>
<sequence length="446" mass="49800">MLLYWKIPTQSEKPELERSGRIISGFDINRKWDAKKLHSELSSLFTGEMEGMYFEIVKNSGGTLLRPNIPTGKDIDSKLLLKSIAPSGCVYLRLLEELPESMMDPSDKQLEVSPFTFEEGKSDILHQSDGNGGDDLFVDLSKPTHSCDSDVGVEFQHISDTNADSSTNAGSVFTTHATGAKDQGLSDPVEVLKFLQKEIVTGRALEVTSCEEVIEGETNYITVDRENVLETTFSELECITNYRKTFQVDFMGEECVDQGGPRKEWIRLMNQSIKEKYFDHGLRPLLGQDCFFVGIMMAVALLQNGQLPVLVEESMLQQIVSSGDCSDPCVRQIRQGLEELGMLSALQQLPMLLYLLRPQAQHKMSVSMLLQIMKPKFSEKGSNALKKEKEVYQVFVKYVREVAASRRVCGQTTLDLSHILQFATGSAEEPVLGFGLAPSLEFILPT</sequence>
<comment type="caution">
    <text evidence="2">Lacks conserved residue(s) required for the propagation of feature annotation.</text>
</comment>
<dbReference type="PROSITE" id="PS50237">
    <property type="entry name" value="HECT"/>
    <property type="match status" value="1"/>
</dbReference>
<name>A0A9W9YF69_9CNID</name>
<accession>A0A9W9YF69</accession>
<dbReference type="EMBL" id="MU827780">
    <property type="protein sequence ID" value="KAJ7337777.1"/>
    <property type="molecule type" value="Genomic_DNA"/>
</dbReference>
<keyword evidence="1 2" id="KW-0833">Ubl conjugation pathway</keyword>
<evidence type="ECO:0000313" key="4">
    <source>
        <dbReference type="EMBL" id="KAJ7337777.1"/>
    </source>
</evidence>
<dbReference type="AlphaFoldDB" id="A0A9W9YF69"/>
<evidence type="ECO:0000259" key="3">
    <source>
        <dbReference type="PROSITE" id="PS50237"/>
    </source>
</evidence>
<evidence type="ECO:0000256" key="1">
    <source>
        <dbReference type="ARBA" id="ARBA00022786"/>
    </source>
</evidence>
<dbReference type="Proteomes" id="UP001163046">
    <property type="component" value="Unassembled WGS sequence"/>
</dbReference>
<proteinExistence type="predicted"/>
<feature type="domain" description="HECT" evidence="3">
    <location>
        <begin position="243"/>
        <end position="273"/>
    </location>
</feature>
<keyword evidence="5" id="KW-1185">Reference proteome</keyword>
<dbReference type="SUPFAM" id="SSF56204">
    <property type="entry name" value="Hect, E3 ligase catalytic domain"/>
    <property type="match status" value="1"/>
</dbReference>
<dbReference type="InterPro" id="IPR000569">
    <property type="entry name" value="HECT_dom"/>
</dbReference>
<evidence type="ECO:0000256" key="2">
    <source>
        <dbReference type="PROSITE-ProRule" id="PRU00104"/>
    </source>
</evidence>
<protein>
    <submittedName>
        <fullName evidence="4">Fibronectin type 3 and ankyrin repeat domains protein 1</fullName>
    </submittedName>
</protein>
<dbReference type="GO" id="GO:0004842">
    <property type="term" value="F:ubiquitin-protein transferase activity"/>
    <property type="evidence" value="ECO:0007669"/>
    <property type="project" value="InterPro"/>
</dbReference>